<keyword evidence="2" id="KW-1185">Reference proteome</keyword>
<evidence type="ECO:0000313" key="2">
    <source>
        <dbReference type="Proteomes" id="UP000887116"/>
    </source>
</evidence>
<dbReference type="EMBL" id="BMAO01025825">
    <property type="protein sequence ID" value="GFR05190.1"/>
    <property type="molecule type" value="Genomic_DNA"/>
</dbReference>
<comment type="caution">
    <text evidence="1">The sequence shown here is derived from an EMBL/GenBank/DDBJ whole genome shotgun (WGS) entry which is preliminary data.</text>
</comment>
<proteinExistence type="predicted"/>
<dbReference type="AlphaFoldDB" id="A0A8X6II44"/>
<dbReference type="OrthoDB" id="6408959at2759"/>
<organism evidence="1 2">
    <name type="scientific">Trichonephila clavata</name>
    <name type="common">Joro spider</name>
    <name type="synonym">Nephila clavata</name>
    <dbReference type="NCBI Taxonomy" id="2740835"/>
    <lineage>
        <taxon>Eukaryota</taxon>
        <taxon>Metazoa</taxon>
        <taxon>Ecdysozoa</taxon>
        <taxon>Arthropoda</taxon>
        <taxon>Chelicerata</taxon>
        <taxon>Arachnida</taxon>
        <taxon>Araneae</taxon>
        <taxon>Araneomorphae</taxon>
        <taxon>Entelegynae</taxon>
        <taxon>Araneoidea</taxon>
        <taxon>Nephilidae</taxon>
        <taxon>Trichonephila</taxon>
    </lineage>
</organism>
<accession>A0A8X6II44</accession>
<protein>
    <submittedName>
        <fullName evidence="1">Uncharacterized protein</fullName>
    </submittedName>
</protein>
<evidence type="ECO:0000313" key="1">
    <source>
        <dbReference type="EMBL" id="GFR05190.1"/>
    </source>
</evidence>
<reference evidence="1" key="1">
    <citation type="submission" date="2020-07" db="EMBL/GenBank/DDBJ databases">
        <title>Multicomponent nature underlies the extraordinary mechanical properties of spider dragline silk.</title>
        <authorList>
            <person name="Kono N."/>
            <person name="Nakamura H."/>
            <person name="Mori M."/>
            <person name="Yoshida Y."/>
            <person name="Ohtoshi R."/>
            <person name="Malay A.D."/>
            <person name="Moran D.A.P."/>
            <person name="Tomita M."/>
            <person name="Numata K."/>
            <person name="Arakawa K."/>
        </authorList>
    </citation>
    <scope>NUCLEOTIDE SEQUENCE</scope>
</reference>
<gene>
    <name evidence="1" type="primary">AVEN_80597_1</name>
    <name evidence="1" type="ORF">TNCT_538951</name>
</gene>
<dbReference type="Proteomes" id="UP000887116">
    <property type="component" value="Unassembled WGS sequence"/>
</dbReference>
<sequence>MHFVEYFVLAVTFTSLMTDGHLHPNTYDARRPDDYLFFQKVSFPRMMSYPSTSETAVDDLFRTFFDEDEGNPPLYFFLLPKDKSSETQTEPHWRKSKRVLGAFTKTKPSLYVKSNTDTGGSQFLNTYVRGHFGLSRYTFDRPRPLRWG</sequence>
<name>A0A8X6II44_TRICU</name>